<gene>
    <name evidence="2" type="ORF">SBX64_15935</name>
</gene>
<organism evidence="2 3">
    <name type="scientific">Vibrio rhizosphaerae</name>
    <dbReference type="NCBI Taxonomy" id="398736"/>
    <lineage>
        <taxon>Bacteria</taxon>
        <taxon>Pseudomonadati</taxon>
        <taxon>Pseudomonadota</taxon>
        <taxon>Gammaproteobacteria</taxon>
        <taxon>Vibrionales</taxon>
        <taxon>Vibrionaceae</taxon>
        <taxon>Vibrio</taxon>
    </lineage>
</organism>
<feature type="coiled-coil region" evidence="1">
    <location>
        <begin position="33"/>
        <end position="60"/>
    </location>
</feature>
<sequence>MKPNLFRSPPDENEIDSEFVELVIEQTAYRRGLRRDQVRASLLRQMLEDAEREKMNSECQGLKHQTLSGVH</sequence>
<evidence type="ECO:0008006" key="4">
    <source>
        <dbReference type="Google" id="ProtNLM"/>
    </source>
</evidence>
<accession>A0ABU4IXA1</accession>
<keyword evidence="1" id="KW-0175">Coiled coil</keyword>
<evidence type="ECO:0000256" key="1">
    <source>
        <dbReference type="SAM" id="Coils"/>
    </source>
</evidence>
<dbReference type="Proteomes" id="UP001279860">
    <property type="component" value="Unassembled WGS sequence"/>
</dbReference>
<name>A0ABU4IXA1_9VIBR</name>
<protein>
    <recommendedName>
        <fullName evidence="4">CopG family transcriptional regulator</fullName>
    </recommendedName>
</protein>
<reference evidence="2 3" key="1">
    <citation type="submission" date="2023-11" db="EMBL/GenBank/DDBJ databases">
        <title>Plant-associative lifestyle of Vibrio porteresiae and its evolutionary dynamics.</title>
        <authorList>
            <person name="Rameshkumar N."/>
            <person name="Kirti K."/>
        </authorList>
    </citation>
    <scope>NUCLEOTIDE SEQUENCE [LARGE SCALE GENOMIC DNA]</scope>
    <source>
        <strain evidence="2 3">MSSRF7</strain>
    </source>
</reference>
<keyword evidence="3" id="KW-1185">Reference proteome</keyword>
<evidence type="ECO:0000313" key="3">
    <source>
        <dbReference type="Proteomes" id="UP001279860"/>
    </source>
</evidence>
<comment type="caution">
    <text evidence="2">The sequence shown here is derived from an EMBL/GenBank/DDBJ whole genome shotgun (WGS) entry which is preliminary data.</text>
</comment>
<evidence type="ECO:0000313" key="2">
    <source>
        <dbReference type="EMBL" id="MDW6094029.1"/>
    </source>
</evidence>
<dbReference type="EMBL" id="JAWRCP010000002">
    <property type="protein sequence ID" value="MDW6094029.1"/>
    <property type="molecule type" value="Genomic_DNA"/>
</dbReference>
<dbReference type="RefSeq" id="WP_318585383.1">
    <property type="nucleotide sequence ID" value="NZ_JAWRCP010000002.1"/>
</dbReference>
<proteinExistence type="predicted"/>